<accession>A0A8I6AE77</accession>
<dbReference type="GO" id="GO:0048146">
    <property type="term" value="P:positive regulation of fibroblast proliferation"/>
    <property type="evidence" value="ECO:0007669"/>
    <property type="project" value="Ensembl"/>
</dbReference>
<dbReference type="GO" id="GO:1990879">
    <property type="term" value="C:CST complex"/>
    <property type="evidence" value="ECO:0007669"/>
    <property type="project" value="Ensembl"/>
</dbReference>
<dbReference type="GO" id="GO:0010389">
    <property type="term" value="P:regulation of G2/M transition of mitotic cell cycle"/>
    <property type="evidence" value="ECO:0007669"/>
    <property type="project" value="Ensembl"/>
</dbReference>
<dbReference type="Proteomes" id="UP000002494">
    <property type="component" value="Chromosome 10"/>
</dbReference>
<reference evidence="9" key="3">
    <citation type="submission" date="2025-09" db="UniProtKB">
        <authorList>
            <consortium name="Ensembl"/>
        </authorList>
    </citation>
    <scope>IDENTIFICATION</scope>
    <source>
        <strain evidence="9">Brown Norway</strain>
    </source>
</reference>
<dbReference type="GO" id="GO:0045740">
    <property type="term" value="P:positive regulation of DNA replication"/>
    <property type="evidence" value="ECO:0007669"/>
    <property type="project" value="Ensembl"/>
</dbReference>
<evidence type="ECO:0000256" key="5">
    <source>
        <dbReference type="ARBA" id="ARBA00022454"/>
    </source>
</evidence>
<dbReference type="GO" id="GO:0010833">
    <property type="term" value="P:telomere maintenance via telomere lengthening"/>
    <property type="evidence" value="ECO:0007669"/>
    <property type="project" value="Ensembl"/>
</dbReference>
<dbReference type="RGD" id="1563106">
    <property type="gene designation" value="Ctc1"/>
</dbReference>
<evidence type="ECO:0000256" key="1">
    <source>
        <dbReference type="ARBA" id="ARBA00004123"/>
    </source>
</evidence>
<name>A0A8I6AE77_RAT</name>
<dbReference type="PANTHER" id="PTHR14865:SF2">
    <property type="entry name" value="CST COMPLEX SUBUNIT CTC1"/>
    <property type="match status" value="1"/>
</dbReference>
<keyword evidence="10" id="KW-1185">Reference proteome</keyword>
<dbReference type="GO" id="GO:0005654">
    <property type="term" value="C:nucleoplasm"/>
    <property type="evidence" value="ECO:0007669"/>
    <property type="project" value="Ensembl"/>
</dbReference>
<dbReference type="GO" id="GO:0090399">
    <property type="term" value="P:replicative senescence"/>
    <property type="evidence" value="ECO:0007669"/>
    <property type="project" value="Ensembl"/>
</dbReference>
<evidence type="ECO:0000256" key="6">
    <source>
        <dbReference type="ARBA" id="ARBA00022895"/>
    </source>
</evidence>
<evidence type="ECO:0000256" key="2">
    <source>
        <dbReference type="ARBA" id="ARBA00004574"/>
    </source>
</evidence>
<evidence type="ECO:0000313" key="11">
    <source>
        <dbReference type="RGD" id="1563106"/>
    </source>
</evidence>
<reference evidence="9" key="2">
    <citation type="submission" date="2025-08" db="UniProtKB">
        <authorList>
            <consortium name="Ensembl"/>
        </authorList>
    </citation>
    <scope>IDENTIFICATION</scope>
    <source>
        <strain evidence="9">Brown Norway</strain>
    </source>
</reference>
<evidence type="ECO:0000256" key="3">
    <source>
        <dbReference type="ARBA" id="ARBA00006332"/>
    </source>
</evidence>
<dbReference type="GO" id="GO:0071425">
    <property type="term" value="P:hematopoietic stem cell proliferation"/>
    <property type="evidence" value="ECO:0007669"/>
    <property type="project" value="Ensembl"/>
</dbReference>
<reference evidence="9" key="1">
    <citation type="submission" date="2024-01" db="EMBL/GenBank/DDBJ databases">
        <title>GRCr8: a new rat reference genome assembly contstructed from accurate long reads and long range scaffolding.</title>
        <authorList>
            <person name="Doris P.A."/>
            <person name="Kalbfleisch T."/>
            <person name="Li K."/>
            <person name="Howe K."/>
            <person name="Wood J."/>
        </authorList>
    </citation>
    <scope>NUCLEOTIDE SEQUENCE [LARGE SCALE GENOMIC DNA]</scope>
    <source>
        <strain evidence="9">Brown Norway</strain>
    </source>
</reference>
<organism evidence="9 10">
    <name type="scientific">Rattus norvegicus</name>
    <name type="common">Rat</name>
    <dbReference type="NCBI Taxonomy" id="10116"/>
    <lineage>
        <taxon>Eukaryota</taxon>
        <taxon>Metazoa</taxon>
        <taxon>Chordata</taxon>
        <taxon>Craniata</taxon>
        <taxon>Vertebrata</taxon>
        <taxon>Euteleostomi</taxon>
        <taxon>Mammalia</taxon>
        <taxon>Eutheria</taxon>
        <taxon>Euarchontoglires</taxon>
        <taxon>Glires</taxon>
        <taxon>Rodentia</taxon>
        <taxon>Myomorpha</taxon>
        <taxon>Muroidea</taxon>
        <taxon>Muridae</taxon>
        <taxon>Murinae</taxon>
        <taxon>Rattus</taxon>
    </lineage>
</organism>
<dbReference type="Reactome" id="R-RNO-174411">
    <property type="pathway name" value="Polymerase switching on the C-strand of the telomere"/>
</dbReference>
<evidence type="ECO:0000256" key="7">
    <source>
        <dbReference type="ARBA" id="ARBA00023125"/>
    </source>
</evidence>
<keyword evidence="7" id="KW-0238">DNA-binding</keyword>
<evidence type="ECO:0000313" key="10">
    <source>
        <dbReference type="Proteomes" id="UP000002494"/>
    </source>
</evidence>
<dbReference type="GO" id="GO:0035264">
    <property type="term" value="P:multicellular organism growth"/>
    <property type="evidence" value="ECO:0007669"/>
    <property type="project" value="Ensembl"/>
</dbReference>
<evidence type="ECO:0007829" key="12">
    <source>
        <dbReference type="PeptideAtlas" id="A0A8I6AE77"/>
    </source>
</evidence>
<keyword evidence="5" id="KW-0158">Chromosome</keyword>
<keyword evidence="6" id="KW-0779">Telomere</keyword>
<proteinExistence type="evidence at protein level"/>
<sequence length="1218" mass="134676">MAGLAVASPPLHGFRFPQEEAWLEAAQAFIQETLCPVDEEPNEQVTRSVIDCVKETWLSQGENQDLTLPLSYSFVSVQNLKTNQHLPCCSHLSWSDNAYQAWTRGAGPGGSVLPREQLLLLGTLVDLLGDLEQESRSGGLYVRDNTGTLDCELIDLDLSWLGHLFLFPSWSYLPPAKRNSLGAGHLELWGTPVPVFPLTVSPGPLTPIPVLYPEKASYLLRYRKKCKIKELNLAGKLVHLSALMVTQNKRYFIMTLGELAQAGSQVSVIVQIPAQMVWHRVLRPGRAYVLTKLRITKTRGHRSCIWTTIPSSTLMPLRPGYVQELELDVAFADAGHKPLPEPTSSRDSRGQEGLVRGSKVLHYLGTVTDVLNESASLYILDGQLILCLAYQKIHGLRRVIRPGVCLELRDVHLLQGLGGGTTKPVLALCLHGTVRLQGFSCLKPQNLPSYKVHGASLYEQLVWKCQLGLPLYLWATKALEELVYKLCPHVLRCQQFLKHSSPGKPSLGLQLLAPSWDVLIPPGSPIRHAHSEILEEPHNCPLQKYTPLQTPYTFPTILALAEEGQHRAWATFDPRALLPFPEAFHLTSCQLNRRLAWSWLCLPSSMFQPAPVLLGVLVASSHKGCLQLRDVRGSLPCIPLPESSQPLIDPKLIGCLVRVEKFQLVVEREVRSSFPSWEELGMASLIQKKQARVYVQFYLADALILPVPRPTVGLEPSETASSCPEGPQVGQSRLFLLFYKEALMKRNFCLLPGDSSRPAEPTLSFRVSGTWLCGTQKREGSGWSPPESLAAENKDQKVFFIFLGSSVQWFPFLYPNQVYRLVAPDSTPALFETNHSSGTPHRPLELTDYVSCLTIQEDWTLELGSSQDIPNVLEVPRTLSESSLAHLLSDNSPNFLVSFSAEVLSRILCEPPLALRRIKPGNAGAIKAGVKLTVALEMEDCDYPPHLDIYIEDPHLPPPIGLLPGARVHFSQLEKKISRSNVVYCCFRSTTSVQVLSFPPETKASAPLPHICLAELLQGDRPPFQATTSCHIVYVLSLQILWVCAHCTSICPQGKCSRQDPSCPSQRAISQASIRLLVEDGTAEATVTCRNHHVATTLGLSPSEWSNVLDRARGPGRVALQFKGPGAQTESASKTGEPLTLLLQTLCTSPFVLRPIKLSFALERRPCDITPIEPPRLQQFQCGELPLLTRVNPRLRLVCLSLQEPELPSPPQASAAAS</sequence>
<dbReference type="InterPro" id="IPR029156">
    <property type="entry name" value="CTC1"/>
</dbReference>
<dbReference type="InterPro" id="IPR042617">
    <property type="entry name" value="CTC1-like"/>
</dbReference>
<evidence type="ECO:0000313" key="9">
    <source>
        <dbReference type="Ensembl" id="ENSRNOP00000091731.1"/>
    </source>
</evidence>
<dbReference type="GO" id="GO:0048536">
    <property type="term" value="P:spleen development"/>
    <property type="evidence" value="ECO:0007669"/>
    <property type="project" value="Ensembl"/>
</dbReference>
<evidence type="ECO:0000256" key="4">
    <source>
        <dbReference type="ARBA" id="ARBA00016175"/>
    </source>
</evidence>
<comment type="subcellular location">
    <subcellularLocation>
        <location evidence="2">Chromosome</location>
        <location evidence="2">Telomere</location>
    </subcellularLocation>
    <subcellularLocation>
        <location evidence="1">Nucleus</location>
    </subcellularLocation>
</comment>
<dbReference type="Pfam" id="PF15489">
    <property type="entry name" value="CTC1"/>
    <property type="match status" value="1"/>
</dbReference>
<dbReference type="GO" id="GO:0098505">
    <property type="term" value="F:G-rich strand telomeric DNA binding"/>
    <property type="evidence" value="ECO:0007669"/>
    <property type="project" value="Ensembl"/>
</dbReference>
<dbReference type="PANTHER" id="PTHR14865">
    <property type="entry name" value="CST COMPLEX SUBUNIT CTC1"/>
    <property type="match status" value="1"/>
</dbReference>
<comment type="similarity">
    <text evidence="3">Belongs to the CTC1 family.</text>
</comment>
<dbReference type="OMA" id="HTDYTPT"/>
<protein>
    <recommendedName>
        <fullName evidence="4">CST complex subunit CTC1</fullName>
    </recommendedName>
</protein>
<dbReference type="Reactome" id="R-RNO-174430">
    <property type="pathway name" value="Telomere C-strand synthesis initiation"/>
</dbReference>
<dbReference type="AlphaFoldDB" id="A0A8I6AE77"/>
<keyword evidence="8" id="KW-0539">Nucleus</keyword>
<dbReference type="GO" id="GO:0048539">
    <property type="term" value="P:bone marrow development"/>
    <property type="evidence" value="ECO:0007669"/>
    <property type="project" value="Ensembl"/>
</dbReference>
<dbReference type="GO" id="GO:0048538">
    <property type="term" value="P:thymus development"/>
    <property type="evidence" value="ECO:0007669"/>
    <property type="project" value="Ensembl"/>
</dbReference>
<dbReference type="Ensembl" id="ENSRNOT00000117121.2">
    <property type="protein sequence ID" value="ENSRNOP00000091731.1"/>
    <property type="gene ID" value="ENSRNOG00000005357.9"/>
</dbReference>
<evidence type="ECO:0000256" key="8">
    <source>
        <dbReference type="ARBA" id="ARBA00023242"/>
    </source>
</evidence>
<dbReference type="GO" id="GO:0005829">
    <property type="term" value="C:cytosol"/>
    <property type="evidence" value="ECO:0007669"/>
    <property type="project" value="Ensembl"/>
</dbReference>
<dbReference type="GeneTree" id="ENSGT00390000011553"/>
<dbReference type="GO" id="GO:0006974">
    <property type="term" value="P:DNA damage response"/>
    <property type="evidence" value="ECO:0007669"/>
    <property type="project" value="Ensembl"/>
</dbReference>
<dbReference type="GO" id="GO:0032211">
    <property type="term" value="P:negative regulation of telomere maintenance via telomerase"/>
    <property type="evidence" value="ECO:0007669"/>
    <property type="project" value="Ensembl"/>
</dbReference>
<dbReference type="AGR" id="RGD:1563106"/>
<gene>
    <name evidence="9 11" type="primary">Ctc1</name>
</gene>
<keyword evidence="12" id="KW-1267">Proteomics identification</keyword>